<dbReference type="OrthoDB" id="9782252at2"/>
<dbReference type="EMBL" id="FCNW02000104">
    <property type="protein sequence ID" value="SAL68258.1"/>
    <property type="molecule type" value="Genomic_DNA"/>
</dbReference>
<dbReference type="AlphaFoldDB" id="A0A158JH97"/>
<comment type="caution">
    <text evidence="1">The sequence shown here is derived from an EMBL/GenBank/DDBJ whole genome shotgun (WGS) entry which is preliminary data.</text>
</comment>
<dbReference type="InterPro" id="IPR036567">
    <property type="entry name" value="RHF-like"/>
</dbReference>
<evidence type="ECO:0000313" key="1">
    <source>
        <dbReference type="EMBL" id="SAL68258.1"/>
    </source>
</evidence>
<dbReference type="STRING" id="326474.AWB65_06688"/>
<accession>A0A158JH97</accession>
<keyword evidence="2" id="KW-1185">Reference proteome</keyword>
<organism evidence="1 2">
    <name type="scientific">Caballeronia humi</name>
    <dbReference type="NCBI Taxonomy" id="326474"/>
    <lineage>
        <taxon>Bacteria</taxon>
        <taxon>Pseudomonadati</taxon>
        <taxon>Pseudomonadota</taxon>
        <taxon>Betaproteobacteria</taxon>
        <taxon>Burkholderiales</taxon>
        <taxon>Burkholderiaceae</taxon>
        <taxon>Caballeronia</taxon>
    </lineage>
</organism>
<dbReference type="SUPFAM" id="SSF69754">
    <property type="entry name" value="Ribosome binding protein Y (YfiA homologue)"/>
    <property type="match status" value="1"/>
</dbReference>
<dbReference type="InterPro" id="IPR003489">
    <property type="entry name" value="RHF/RaiA"/>
</dbReference>
<dbReference type="Pfam" id="PF02482">
    <property type="entry name" value="Ribosomal_S30AE"/>
    <property type="match status" value="1"/>
</dbReference>
<dbReference type="Gene3D" id="3.30.160.100">
    <property type="entry name" value="Ribosome hibernation promotion factor-like"/>
    <property type="match status" value="1"/>
</dbReference>
<name>A0A158JH97_9BURK</name>
<protein>
    <submittedName>
        <fullName evidence="1">Sigma 54 modulation protein</fullName>
    </submittedName>
</protein>
<gene>
    <name evidence="1" type="ORF">AWB65_06688</name>
</gene>
<reference evidence="1" key="1">
    <citation type="submission" date="2016-01" db="EMBL/GenBank/DDBJ databases">
        <authorList>
            <person name="Peeters C."/>
        </authorList>
    </citation>
    <scope>NUCLEOTIDE SEQUENCE [LARGE SCALE GENOMIC DNA]</scope>
    <source>
        <strain evidence="1">LMG 22934</strain>
    </source>
</reference>
<dbReference type="RefSeq" id="WP_087660599.1">
    <property type="nucleotide sequence ID" value="NZ_FCNW02000104.1"/>
</dbReference>
<proteinExistence type="predicted"/>
<dbReference type="Proteomes" id="UP000054977">
    <property type="component" value="Unassembled WGS sequence"/>
</dbReference>
<sequence>MKRPLEVFFQGIPHSDAIEASIKRHATKLDGFCSDIMRCRVSVMLNEKHRNQGKLFNVRVDTTIPGHELVSNREHDEDVYVAIRDAFKDATRMLEDAVRKRRGQIKQHEARIPE</sequence>
<evidence type="ECO:0000313" key="2">
    <source>
        <dbReference type="Proteomes" id="UP000054977"/>
    </source>
</evidence>